<dbReference type="Gene3D" id="3.50.50.60">
    <property type="entry name" value="FAD/NAD(P)-binding domain"/>
    <property type="match status" value="2"/>
</dbReference>
<evidence type="ECO:0000256" key="2">
    <source>
        <dbReference type="ARBA" id="ARBA00010139"/>
    </source>
</evidence>
<sequence>MEEADGTKQGAAAELSAPDEHGSQTAFGSQATIAKYNAEREKRMLSENGRRYIDPTLDEKYRRFVEDPWIEAGTSVNQKPMESGKAKFLIVGAGWAGILDFIKLLKAGFSLDDIVIIDPAGGFGGTWYWNRYPGLMCDIESYIYLPLLEETGYMPKRKYSSGLEIRSYTEDLCKKYRLHERAVFQSRVEDLTWAGDHWVARIVEAPKGEEQRTIELQTNYVLLATGPLATPHLPDVPGFDSFDGEMFHTSRWDYNITGGSQTDLTLSGLRGKKVAFLGTGATAIQAVPNVAKYAKELFVIQRTPSSVDERNNRDTGPEEWKQIAHKPGWQRERNINFARVISESNDRPRVDLVNDGFSHFHAGSALMGGPQEVTMDNLQAYIQNLHAIDFPRQERIRKRAEQILQDKEKARRLQAWYPTWCKRPTFHDEFLQAFNQPNVHLVDTEGAGVERLTEKGFVVGGEEYEVDVLILGTGFVSPAQHGPAGKARITVTGRDGNNLEDVYKSHELETLHGVMAVNFPNLILGGSTQGFSASNYTFILDIMSDHYAYIFSTAESQNHNKPVVIEPTRDAHQAWAAVIARHSLKYAAMAGCTPGYLNLEGATDQASVEVRAKRGKMAPFGGGLVRGLRILEEWRGRGRMEGLRVSVVDFRSRSEL</sequence>
<gene>
    <name evidence="9" type="ORF">Tdes44962_MAKER06226</name>
</gene>
<dbReference type="PANTHER" id="PTHR43098">
    <property type="entry name" value="L-ORNITHINE N(5)-MONOOXYGENASE-RELATED"/>
    <property type="match status" value="1"/>
</dbReference>
<evidence type="ECO:0000256" key="4">
    <source>
        <dbReference type="ARBA" id="ARBA00022827"/>
    </source>
</evidence>
<dbReference type="AlphaFoldDB" id="A0A9W7SHW8"/>
<evidence type="ECO:0000313" key="10">
    <source>
        <dbReference type="Proteomes" id="UP001138500"/>
    </source>
</evidence>
<feature type="domain" description="FAD/NAD(P)-binding" evidence="8">
    <location>
        <begin position="88"/>
        <end position="307"/>
    </location>
</feature>
<reference evidence="9 10" key="1">
    <citation type="journal article" date="2018" name="IMA Fungus">
        <title>IMA Genome-F 10: Nine draft genome sequences of Claviceps purpurea s.lat., including C. arundinis, C. humidiphila, and C. cf. spartinae, pseudomolecules for the pitch canker pathogen Fusarium circinatum, draft genome of Davidsoniella eucalypti, Grosmannia galeiformis, Quambalaria eucalypti, and Teratosphaeria destructans.</title>
        <authorList>
            <person name="Wingfield B.D."/>
            <person name="Liu M."/>
            <person name="Nguyen H.D."/>
            <person name="Lane F.A."/>
            <person name="Morgan S.W."/>
            <person name="De Vos L."/>
            <person name="Wilken P.M."/>
            <person name="Duong T.A."/>
            <person name="Aylward J."/>
            <person name="Coetzee M.P."/>
            <person name="Dadej K."/>
            <person name="De Beer Z.W."/>
            <person name="Findlay W."/>
            <person name="Havenga M."/>
            <person name="Kolarik M."/>
            <person name="Menzies J.G."/>
            <person name="Naidoo K."/>
            <person name="Pochopski O."/>
            <person name="Shoukouhi P."/>
            <person name="Santana Q.C."/>
            <person name="Seifert K.A."/>
            <person name="Soal N."/>
            <person name="Steenkamp E.T."/>
            <person name="Tatham C.T."/>
            <person name="van der Nest M.A."/>
            <person name="Wingfield M.J."/>
        </authorList>
    </citation>
    <scope>NUCLEOTIDE SEQUENCE [LARGE SCALE GENOMIC DNA]</scope>
    <source>
        <strain evidence="9">CMW44962</strain>
    </source>
</reference>
<dbReference type="GO" id="GO:0004497">
    <property type="term" value="F:monooxygenase activity"/>
    <property type="evidence" value="ECO:0007669"/>
    <property type="project" value="UniProtKB-KW"/>
</dbReference>
<dbReference type="InterPro" id="IPR023753">
    <property type="entry name" value="FAD/NAD-binding_dom"/>
</dbReference>
<evidence type="ECO:0000256" key="7">
    <source>
        <dbReference type="SAM" id="MobiDB-lite"/>
    </source>
</evidence>
<keyword evidence="3" id="KW-0285">Flavoprotein</keyword>
<keyword evidence="5" id="KW-0521">NADP</keyword>
<evidence type="ECO:0000256" key="3">
    <source>
        <dbReference type="ARBA" id="ARBA00022630"/>
    </source>
</evidence>
<dbReference type="InterPro" id="IPR036188">
    <property type="entry name" value="FAD/NAD-bd_sf"/>
</dbReference>
<keyword evidence="6" id="KW-0560">Oxidoreductase</keyword>
<evidence type="ECO:0000313" key="9">
    <source>
        <dbReference type="EMBL" id="KAH9809198.1"/>
    </source>
</evidence>
<evidence type="ECO:0000256" key="6">
    <source>
        <dbReference type="ARBA" id="ARBA00023002"/>
    </source>
</evidence>
<evidence type="ECO:0000256" key="1">
    <source>
        <dbReference type="ARBA" id="ARBA00001974"/>
    </source>
</evidence>
<dbReference type="OrthoDB" id="66881at2759"/>
<dbReference type="InterPro" id="IPR050775">
    <property type="entry name" value="FAD-binding_Monooxygenases"/>
</dbReference>
<name>A0A9W7SHW8_9PEZI</name>
<comment type="cofactor">
    <cofactor evidence="1">
        <name>FAD</name>
        <dbReference type="ChEBI" id="CHEBI:57692"/>
    </cofactor>
</comment>
<dbReference type="SUPFAM" id="SSF51905">
    <property type="entry name" value="FAD/NAD(P)-binding domain"/>
    <property type="match status" value="2"/>
</dbReference>
<proteinExistence type="inferred from homology"/>
<dbReference type="PANTHER" id="PTHR43098:SF2">
    <property type="entry name" value="FAD-BINDING MONOOXYGENASE AUSB-RELATED"/>
    <property type="match status" value="1"/>
</dbReference>
<dbReference type="Pfam" id="PF07992">
    <property type="entry name" value="Pyr_redox_2"/>
    <property type="match status" value="1"/>
</dbReference>
<dbReference type="EMBL" id="RIBY02002578">
    <property type="protein sequence ID" value="KAH9809198.1"/>
    <property type="molecule type" value="Genomic_DNA"/>
</dbReference>
<comment type="caution">
    <text evidence="9">The sequence shown here is derived from an EMBL/GenBank/DDBJ whole genome shotgun (WGS) entry which is preliminary data.</text>
</comment>
<dbReference type="Proteomes" id="UP001138500">
    <property type="component" value="Unassembled WGS sequence"/>
</dbReference>
<reference evidence="9 10" key="2">
    <citation type="journal article" date="2021" name="Curr. Genet.">
        <title>Genetic response to nitrogen starvation in the aggressive Eucalyptus foliar pathogen Teratosphaeria destructans.</title>
        <authorList>
            <person name="Havenga M."/>
            <person name="Wingfield B.D."/>
            <person name="Wingfield M.J."/>
            <person name="Dreyer L.L."/>
            <person name="Roets F."/>
            <person name="Aylward J."/>
        </authorList>
    </citation>
    <scope>NUCLEOTIDE SEQUENCE [LARGE SCALE GENOMIC DNA]</scope>
    <source>
        <strain evidence="9">CMW44962</strain>
    </source>
</reference>
<comment type="similarity">
    <text evidence="2">Belongs to the FAD-binding monooxygenase family.</text>
</comment>
<keyword evidence="10" id="KW-1185">Reference proteome</keyword>
<protein>
    <submittedName>
        <fullName evidence="9">Monooxygenase</fullName>
    </submittedName>
</protein>
<organism evidence="9 10">
    <name type="scientific">Teratosphaeria destructans</name>
    <dbReference type="NCBI Taxonomy" id="418781"/>
    <lineage>
        <taxon>Eukaryota</taxon>
        <taxon>Fungi</taxon>
        <taxon>Dikarya</taxon>
        <taxon>Ascomycota</taxon>
        <taxon>Pezizomycotina</taxon>
        <taxon>Dothideomycetes</taxon>
        <taxon>Dothideomycetidae</taxon>
        <taxon>Mycosphaerellales</taxon>
        <taxon>Teratosphaeriaceae</taxon>
        <taxon>Teratosphaeria</taxon>
    </lineage>
</organism>
<feature type="region of interest" description="Disordered" evidence="7">
    <location>
        <begin position="1"/>
        <end position="28"/>
    </location>
</feature>
<keyword evidence="4" id="KW-0274">FAD</keyword>
<evidence type="ECO:0000256" key="5">
    <source>
        <dbReference type="ARBA" id="ARBA00022857"/>
    </source>
</evidence>
<keyword evidence="9" id="KW-0503">Monooxygenase</keyword>
<evidence type="ECO:0000259" key="8">
    <source>
        <dbReference type="Pfam" id="PF07992"/>
    </source>
</evidence>
<accession>A0A9W7SHW8</accession>